<evidence type="ECO:0000313" key="2">
    <source>
        <dbReference type="Proteomes" id="UP000216008"/>
    </source>
</evidence>
<reference evidence="1 2" key="1">
    <citation type="submission" date="2017-05" db="EMBL/GenBank/DDBJ databases">
        <title>Lactobacillus johnsonii from commercial turkeys.</title>
        <authorList>
            <person name="Johnson T.J."/>
            <person name="Youmans B."/>
        </authorList>
    </citation>
    <scope>NUCLEOTIDE SEQUENCE [LARGE SCALE GENOMIC DNA]</scope>
    <source>
        <strain evidence="1 2">UMNLJ114</strain>
    </source>
</reference>
<sequence length="422" mass="49644">MLSNKMKELLDKVYETPNTMDLAVVVQTPDFEETFISDNLRRSYQPARAEGLVFRLIGTFVQRLDLDYYEFIDVLKGDLESDLFNVHAMRKLKRPSQKITDDKLKQLETRVEDIIDLAEELASEEEIGDYVLVVNYTDQLGDVFFHDTSDQNMSTYHDIQVMLMEYANRNILNPLALIKDLEKKRPSEAKLLNKAAFEDRNIDGFNVEDFWQIYRAPYQGGQFDLENLEGYRFEKELIKYSRNLQHLDLTYFLLFLRTDRYVYVLTPSFKTEDDLVEALADYLTSLEVNMDFTDEKFKEISDMMLERKSYLDLAHGRDSAYAIDLPVKREVTDGQEIRKEINDIFSELVTYQNMDTVRDFYMFANIKDNNFTGGMMKDNNLTSYLLNFVELLAYLTHMYPNLAPKKIIDLVATKEDLKRKRK</sequence>
<accession>A0A267M689</accession>
<dbReference type="EMBL" id="NIBD01000041">
    <property type="protein sequence ID" value="PAB54438.1"/>
    <property type="molecule type" value="Genomic_DNA"/>
</dbReference>
<organism evidence="1 2">
    <name type="scientific">Lactobacillus johnsonii</name>
    <dbReference type="NCBI Taxonomy" id="33959"/>
    <lineage>
        <taxon>Bacteria</taxon>
        <taxon>Bacillati</taxon>
        <taxon>Bacillota</taxon>
        <taxon>Bacilli</taxon>
        <taxon>Lactobacillales</taxon>
        <taxon>Lactobacillaceae</taxon>
        <taxon>Lactobacillus</taxon>
    </lineage>
</organism>
<dbReference type="AlphaFoldDB" id="A0A267M689"/>
<dbReference type="Proteomes" id="UP000216008">
    <property type="component" value="Unassembled WGS sequence"/>
</dbReference>
<protein>
    <submittedName>
        <fullName evidence="1">Uncharacterized protein</fullName>
    </submittedName>
</protein>
<proteinExistence type="predicted"/>
<evidence type="ECO:0000313" key="1">
    <source>
        <dbReference type="EMBL" id="PAB54438.1"/>
    </source>
</evidence>
<comment type="caution">
    <text evidence="1">The sequence shown here is derived from an EMBL/GenBank/DDBJ whole genome shotgun (WGS) entry which is preliminary data.</text>
</comment>
<name>A0A267M689_LACJH</name>
<gene>
    <name evidence="1" type="ORF">A3Q24_07860</name>
</gene>
<dbReference type="RefSeq" id="WP_095183012.1">
    <property type="nucleotide sequence ID" value="NZ_NIBD01000041.1"/>
</dbReference>